<comment type="caution">
    <text evidence="2">The sequence shown here is derived from an EMBL/GenBank/DDBJ whole genome shotgun (WGS) entry which is preliminary data.</text>
</comment>
<evidence type="ECO:0000313" key="2">
    <source>
        <dbReference type="EMBL" id="EKU45590.1"/>
    </source>
</evidence>
<keyword evidence="3" id="KW-1185">Reference proteome</keyword>
<feature type="transmembrane region" description="Helical" evidence="1">
    <location>
        <begin position="21"/>
        <end position="41"/>
    </location>
</feature>
<keyword evidence="1" id="KW-0472">Membrane</keyword>
<gene>
    <name evidence="2" type="ORF">C273_10951</name>
</gene>
<feature type="transmembrane region" description="Helical" evidence="1">
    <location>
        <begin position="53"/>
        <end position="72"/>
    </location>
</feature>
<dbReference type="Proteomes" id="UP000009885">
    <property type="component" value="Unassembled WGS sequence"/>
</dbReference>
<keyword evidence="1" id="KW-1133">Transmembrane helix</keyword>
<evidence type="ECO:0000313" key="3">
    <source>
        <dbReference type="Proteomes" id="UP000009885"/>
    </source>
</evidence>
<organism evidence="2 3">
    <name type="scientific">Staphylococcus massiliensis S46</name>
    <dbReference type="NCBI Taxonomy" id="1229783"/>
    <lineage>
        <taxon>Bacteria</taxon>
        <taxon>Bacillati</taxon>
        <taxon>Bacillota</taxon>
        <taxon>Bacilli</taxon>
        <taxon>Bacillales</taxon>
        <taxon>Staphylococcaceae</taxon>
        <taxon>Staphylococcus</taxon>
    </lineage>
</organism>
<protein>
    <submittedName>
        <fullName evidence="2">Uncharacterized protein</fullName>
    </submittedName>
</protein>
<name>K9AVS2_9STAP</name>
<accession>K9AVS2</accession>
<evidence type="ECO:0000256" key="1">
    <source>
        <dbReference type="SAM" id="Phobius"/>
    </source>
</evidence>
<reference evidence="2 3" key="1">
    <citation type="journal article" date="2013" name="Genome Announc.">
        <title>Genome Sequence of Staphylococcus massiliensis Strain S46, Isolated from the Surface of Healthy Human Skin.</title>
        <authorList>
            <person name="Srivastav R."/>
            <person name="Singh A."/>
            <person name="Jangir P.K."/>
            <person name="Kumari C."/>
            <person name="Muduli S."/>
            <person name="Sharma R."/>
        </authorList>
    </citation>
    <scope>NUCLEOTIDE SEQUENCE [LARGE SCALE GENOMIC DNA]</scope>
    <source>
        <strain evidence="2 3">S46</strain>
    </source>
</reference>
<sequence>MRWSRCPRCNSGRVVQRSSGCLSKLALISLLFAAMSIFGMFMSGDFARSPFELIAPFVMAILIPVFFIFIYIKFGRSLFCRDCYYNFRTKKE</sequence>
<dbReference type="AlphaFoldDB" id="K9AVS2"/>
<dbReference type="EMBL" id="AMSQ01000027">
    <property type="protein sequence ID" value="EKU45590.1"/>
    <property type="molecule type" value="Genomic_DNA"/>
</dbReference>
<proteinExistence type="predicted"/>
<keyword evidence="1" id="KW-0812">Transmembrane</keyword>